<evidence type="ECO:0000313" key="3">
    <source>
        <dbReference type="EMBL" id="KAG9192837.1"/>
    </source>
</evidence>
<feature type="transmembrane region" description="Helical" evidence="2">
    <location>
        <begin position="205"/>
        <end position="224"/>
    </location>
</feature>
<dbReference type="Pfam" id="PF11374">
    <property type="entry name" value="DUF3176"/>
    <property type="match status" value="1"/>
</dbReference>
<keyword evidence="2" id="KW-0472">Membrane</keyword>
<proteinExistence type="predicted"/>
<keyword evidence="2" id="KW-0812">Transmembrane</keyword>
<keyword evidence="4" id="KW-1185">Reference proteome</keyword>
<dbReference type="EMBL" id="JAANER010000003">
    <property type="protein sequence ID" value="KAG9192837.1"/>
    <property type="molecule type" value="Genomic_DNA"/>
</dbReference>
<reference evidence="3" key="1">
    <citation type="submission" date="2021-07" db="EMBL/GenBank/DDBJ databases">
        <title>Genome Resource of American Ginseng Black Spot Pathogen Alternaria panax.</title>
        <authorList>
            <person name="Qiu C."/>
            <person name="Wang W."/>
            <person name="Liu Z."/>
        </authorList>
    </citation>
    <scope>NUCLEOTIDE SEQUENCE</scope>
    <source>
        <strain evidence="3">BNCC115425</strain>
    </source>
</reference>
<dbReference type="InterPro" id="IPR021514">
    <property type="entry name" value="DUF3176"/>
</dbReference>
<organism evidence="3 4">
    <name type="scientific">Alternaria panax</name>
    <dbReference type="NCBI Taxonomy" id="48097"/>
    <lineage>
        <taxon>Eukaryota</taxon>
        <taxon>Fungi</taxon>
        <taxon>Dikarya</taxon>
        <taxon>Ascomycota</taxon>
        <taxon>Pezizomycotina</taxon>
        <taxon>Dothideomycetes</taxon>
        <taxon>Pleosporomycetidae</taxon>
        <taxon>Pleosporales</taxon>
        <taxon>Pleosporineae</taxon>
        <taxon>Pleosporaceae</taxon>
        <taxon>Alternaria</taxon>
        <taxon>Alternaria sect. Panax</taxon>
    </lineage>
</organism>
<accession>A0AAD4IDN4</accession>
<evidence type="ECO:0000256" key="1">
    <source>
        <dbReference type="SAM" id="MobiDB-lite"/>
    </source>
</evidence>
<evidence type="ECO:0000256" key="2">
    <source>
        <dbReference type="SAM" id="Phobius"/>
    </source>
</evidence>
<evidence type="ECO:0000313" key="4">
    <source>
        <dbReference type="Proteomes" id="UP001199106"/>
    </source>
</evidence>
<dbReference type="Proteomes" id="UP001199106">
    <property type="component" value="Unassembled WGS sequence"/>
</dbReference>
<name>A0AAD4IDN4_9PLEO</name>
<gene>
    <name evidence="3" type="ORF">G6011_11571</name>
</gene>
<sequence length="582" mass="64494">MTADFDCCDQPKLLLRSQNQSGIEVDGLTHARSHPSPSGSDARSSVSHSTPTASVYNTRIISSQTLVEGSRASLDGSIHTTTTTLQQQQSNTSPFRYLARIWRWELLTWLLGTAGLLANITLLIWFNGVQQQYWNSSVQITAFVAALAQLSQSALLVPIASSIGQSKWKWLQKERKAIDIEKFDLASRGPDGALRLLWHLRLRPHLVSLGALSTIMMLAFPTFVQQSVAVNTRRAKFHTDSQTYVKRAGQVSVSNLESFSFNEDISNSVAMFQALVTEYINPANVTGHCATDICTWEPYTTLSICVTTEDISESLVHGDAISGDLASPPRLVGHDHAFSIEPGTTLYTYTQSVGDLYDHWPLPVDDIPTSLPDYPNLYLIFYDPCKKDVQDEQRPFDAQDITRWTAFRATFRPCVQIYNTTYASSWQSATMTSPESLQWYLTSSLSFCTRVPAFGDEICINSTLLRAIGESLRATYSFSGKRRAIVGASKPREGSEGSVIKVVENLGSNPPAWSTTLLQDIRSNLSNTDECNEEAFERFEHRVQNIAASVSIEIRNNGDSPGSIVVGTAWITRKQISHLSNA</sequence>
<feature type="region of interest" description="Disordered" evidence="1">
    <location>
        <begin position="28"/>
        <end position="51"/>
    </location>
</feature>
<comment type="caution">
    <text evidence="3">The sequence shown here is derived from an EMBL/GenBank/DDBJ whole genome shotgun (WGS) entry which is preliminary data.</text>
</comment>
<keyword evidence="2" id="KW-1133">Transmembrane helix</keyword>
<dbReference type="PANTHER" id="PTHR35394:SF5">
    <property type="entry name" value="DUF3176 DOMAIN-CONTAINING PROTEIN"/>
    <property type="match status" value="1"/>
</dbReference>
<dbReference type="AlphaFoldDB" id="A0AAD4IDN4"/>
<feature type="compositionally biased region" description="Polar residues" evidence="1">
    <location>
        <begin position="35"/>
        <end position="51"/>
    </location>
</feature>
<feature type="transmembrane region" description="Helical" evidence="2">
    <location>
        <begin position="138"/>
        <end position="160"/>
    </location>
</feature>
<feature type="transmembrane region" description="Helical" evidence="2">
    <location>
        <begin position="106"/>
        <end position="126"/>
    </location>
</feature>
<protein>
    <submittedName>
        <fullName evidence="3">Uncharacterized protein</fullName>
    </submittedName>
</protein>
<dbReference type="PANTHER" id="PTHR35394">
    <property type="entry name" value="DUF3176 DOMAIN-CONTAINING PROTEIN"/>
    <property type="match status" value="1"/>
</dbReference>